<accession>A0A0B1TQ98</accession>
<organism evidence="3 4">
    <name type="scientific">Oesophagostomum dentatum</name>
    <name type="common">Nodular worm</name>
    <dbReference type="NCBI Taxonomy" id="61180"/>
    <lineage>
        <taxon>Eukaryota</taxon>
        <taxon>Metazoa</taxon>
        <taxon>Ecdysozoa</taxon>
        <taxon>Nematoda</taxon>
        <taxon>Chromadorea</taxon>
        <taxon>Rhabditida</taxon>
        <taxon>Rhabditina</taxon>
        <taxon>Rhabditomorpha</taxon>
        <taxon>Strongyloidea</taxon>
        <taxon>Strongylidae</taxon>
        <taxon>Oesophagostomum</taxon>
    </lineage>
</organism>
<keyword evidence="4" id="KW-1185">Reference proteome</keyword>
<proteinExistence type="inferred from homology"/>
<dbReference type="PANTHER" id="PTHR11733">
    <property type="entry name" value="ZINC METALLOPROTEASE FAMILY M13 NEPRILYSIN-RELATED"/>
    <property type="match status" value="1"/>
</dbReference>
<dbReference type="GO" id="GO:0016485">
    <property type="term" value="P:protein processing"/>
    <property type="evidence" value="ECO:0007669"/>
    <property type="project" value="TreeGrafter"/>
</dbReference>
<dbReference type="GO" id="GO:0005886">
    <property type="term" value="C:plasma membrane"/>
    <property type="evidence" value="ECO:0007669"/>
    <property type="project" value="TreeGrafter"/>
</dbReference>
<feature type="domain" description="Peptidase M13 N-terminal" evidence="2">
    <location>
        <begin position="20"/>
        <end position="248"/>
    </location>
</feature>
<protein>
    <recommendedName>
        <fullName evidence="2">Peptidase M13 N-terminal domain-containing protein</fullName>
    </recommendedName>
</protein>
<dbReference type="Proteomes" id="UP000053660">
    <property type="component" value="Unassembled WGS sequence"/>
</dbReference>
<dbReference type="InterPro" id="IPR042089">
    <property type="entry name" value="Peptidase_M13_dom_2"/>
</dbReference>
<dbReference type="OrthoDB" id="5872004at2759"/>
<sequence length="282" mass="31485">MVETQAAQYLLNGLDQSVDPCQDFYAFTCNKFIAQVNLTELGLPRLGTYDQAQVDVNSQIATALKTVDINDAKTWSATERITKAAVDACVINSNLDSSLDNSKQIYNDLIKWFGGVPFLGGKSTQDPAAIWGTVGLIEQSHALGTLLASWVSVDYKNVSQNALYVSQPSLSMPRDFYVLPQYVDKLNSRALAIAEMMMQFATDVVSDPLPYRQAIVQNQKTLTVQASQDVANFEVQIAMASWPDDEMRFVGYTFKIFIILIEDHLNFVSNLYVEQLIRLQKL</sequence>
<dbReference type="InterPro" id="IPR024079">
    <property type="entry name" value="MetalloPept_cat_dom_sf"/>
</dbReference>
<dbReference type="SUPFAM" id="SSF55486">
    <property type="entry name" value="Metalloproteases ('zincins'), catalytic domain"/>
    <property type="match status" value="1"/>
</dbReference>
<dbReference type="Gene3D" id="1.10.1380.10">
    <property type="entry name" value="Neutral endopeptidase , domain2"/>
    <property type="match status" value="1"/>
</dbReference>
<dbReference type="InterPro" id="IPR008753">
    <property type="entry name" value="Peptidase_M13_N"/>
</dbReference>
<dbReference type="Gene3D" id="3.40.390.10">
    <property type="entry name" value="Collagenase (Catalytic Domain)"/>
    <property type="match status" value="1"/>
</dbReference>
<dbReference type="EMBL" id="KN549208">
    <property type="protein sequence ID" value="KHJ99688.1"/>
    <property type="molecule type" value="Genomic_DNA"/>
</dbReference>
<dbReference type="InterPro" id="IPR000718">
    <property type="entry name" value="Peptidase_M13"/>
</dbReference>
<name>A0A0B1TQ98_OESDE</name>
<dbReference type="PROSITE" id="PS51885">
    <property type="entry name" value="NEPRILYSIN"/>
    <property type="match status" value="1"/>
</dbReference>
<evidence type="ECO:0000313" key="3">
    <source>
        <dbReference type="EMBL" id="KHJ99688.1"/>
    </source>
</evidence>
<dbReference type="AlphaFoldDB" id="A0A0B1TQ98"/>
<reference evidence="3 4" key="1">
    <citation type="submission" date="2014-03" db="EMBL/GenBank/DDBJ databases">
        <title>Draft genome of the hookworm Oesophagostomum dentatum.</title>
        <authorList>
            <person name="Mitreva M."/>
        </authorList>
    </citation>
    <scope>NUCLEOTIDE SEQUENCE [LARGE SCALE GENOMIC DNA]</scope>
    <source>
        <strain evidence="3 4">OD-Hann</strain>
    </source>
</reference>
<evidence type="ECO:0000256" key="1">
    <source>
        <dbReference type="ARBA" id="ARBA00007357"/>
    </source>
</evidence>
<dbReference type="GO" id="GO:0004222">
    <property type="term" value="F:metalloendopeptidase activity"/>
    <property type="evidence" value="ECO:0007669"/>
    <property type="project" value="InterPro"/>
</dbReference>
<evidence type="ECO:0000259" key="2">
    <source>
        <dbReference type="Pfam" id="PF05649"/>
    </source>
</evidence>
<gene>
    <name evidence="3" type="ORF">OESDEN_00295</name>
</gene>
<dbReference type="PANTHER" id="PTHR11733:SF188">
    <property type="entry name" value="NEPRILYSIN"/>
    <property type="match status" value="1"/>
</dbReference>
<comment type="similarity">
    <text evidence="1">Belongs to the peptidase M13 family.</text>
</comment>
<evidence type="ECO:0000313" key="4">
    <source>
        <dbReference type="Proteomes" id="UP000053660"/>
    </source>
</evidence>
<dbReference type="Pfam" id="PF05649">
    <property type="entry name" value="Peptidase_M13_N"/>
    <property type="match status" value="1"/>
</dbReference>